<keyword evidence="3" id="KW-0732">Signal</keyword>
<evidence type="ECO:0000256" key="3">
    <source>
        <dbReference type="RuleBase" id="RU361235"/>
    </source>
</evidence>
<dbReference type="AlphaFoldDB" id="A0A967B091"/>
<dbReference type="Pfam" id="PF00135">
    <property type="entry name" value="COesterase"/>
    <property type="match status" value="1"/>
</dbReference>
<sequence>MNKNLVILLLGTFLLSSLKPYAQSEVKTGKSVAVTDTESGKVRGYIHNGIYTYKGIPYAQAERFMPPVKAKPWEGIRSSTTYGPVAPLMNPTTEVQDEPEFVFDHDWGYTNEDCLRINIWTPGIDDKKRPVLFWIHGGGFTAGSSQELPSYDGENLSKKGDVVVVSINHRLNILGFLDLSAYGQKYKHSANNSILDMVAALEWVRDNISNFGGDPNNLMIFGQSGGGAKVNTLMAMPKAKGLFHKAVNQSGSFRTDILEKEDTRAIGAGVLAELDLTSDQVDSLQTLPFEKLSAAGTKALKTVEEKMKAEGKTISGFGLGWGPSVDGEDIPYQLFSKEAFELSKNIPLLIGTVKNEFAPFANMRFVGASEETIMNHIKETYREKSDAYIQAVKKAYPNDTDPKDLLDVDVMFRPGAVVQANEKSSLEGGAPVYMYLFTWQSPVFDGKYKSLHCMELPFVFDNIERAKNMTGGGQEAHKLADTVSQAWINFAKTGNPNHRGLPNWPAYNTTNTATMHLDKTCEVKQQLDKELFDLVNNR</sequence>
<organism evidence="5 6">
    <name type="scientific">Pelagihabitans pacificus</name>
    <dbReference type="NCBI Taxonomy" id="2696054"/>
    <lineage>
        <taxon>Bacteria</taxon>
        <taxon>Pseudomonadati</taxon>
        <taxon>Bacteroidota</taxon>
        <taxon>Flavobacteriia</taxon>
        <taxon>Flavobacteriales</taxon>
        <taxon>Flavobacteriaceae</taxon>
        <taxon>Pelagihabitans</taxon>
    </lineage>
</organism>
<dbReference type="EC" id="3.1.1.-" evidence="3"/>
<feature type="chain" id="PRO_5038171618" description="Carboxylic ester hydrolase" evidence="3">
    <location>
        <begin position="23"/>
        <end position="538"/>
    </location>
</feature>
<reference evidence="5" key="1">
    <citation type="submission" date="2019-07" db="EMBL/GenBank/DDBJ databases">
        <authorList>
            <person name="De-Chao Zhang Q."/>
        </authorList>
    </citation>
    <scope>NUCLEOTIDE SEQUENCE</scope>
    <source>
        <strain evidence="5">TP-CH-4</strain>
    </source>
</reference>
<keyword evidence="2 3" id="KW-0378">Hydrolase</keyword>
<evidence type="ECO:0000256" key="2">
    <source>
        <dbReference type="ARBA" id="ARBA00022801"/>
    </source>
</evidence>
<accession>A0A967B091</accession>
<dbReference type="EMBL" id="VIKU02000002">
    <property type="protein sequence ID" value="NHF59756.1"/>
    <property type="molecule type" value="Genomic_DNA"/>
</dbReference>
<evidence type="ECO:0000313" key="5">
    <source>
        <dbReference type="EMBL" id="NHF59756.1"/>
    </source>
</evidence>
<evidence type="ECO:0000259" key="4">
    <source>
        <dbReference type="Pfam" id="PF00135"/>
    </source>
</evidence>
<keyword evidence="6" id="KW-1185">Reference proteome</keyword>
<feature type="signal peptide" evidence="3">
    <location>
        <begin position="1"/>
        <end position="22"/>
    </location>
</feature>
<feature type="domain" description="Carboxylesterase type B" evidence="4">
    <location>
        <begin position="34"/>
        <end position="530"/>
    </location>
</feature>
<reference evidence="5" key="2">
    <citation type="submission" date="2020-03" db="EMBL/GenBank/DDBJ databases">
        <title>Flavobacteriaceae bacterium strain TP-CH-4, a member of the family Flavobacteriaceae isolated from a deep-sea seamount.</title>
        <authorList>
            <person name="Zhang D.-C."/>
        </authorList>
    </citation>
    <scope>NUCLEOTIDE SEQUENCE</scope>
    <source>
        <strain evidence="5">TP-CH-4</strain>
    </source>
</reference>
<dbReference type="PROSITE" id="PS00122">
    <property type="entry name" value="CARBOXYLESTERASE_B_1"/>
    <property type="match status" value="1"/>
</dbReference>
<proteinExistence type="inferred from homology"/>
<gene>
    <name evidence="5" type="ORF">FK220_010410</name>
</gene>
<comment type="caution">
    <text evidence="5">The sequence shown here is derived from an EMBL/GenBank/DDBJ whole genome shotgun (WGS) entry which is preliminary data.</text>
</comment>
<dbReference type="GO" id="GO:0016787">
    <property type="term" value="F:hydrolase activity"/>
    <property type="evidence" value="ECO:0007669"/>
    <property type="project" value="UniProtKB-KW"/>
</dbReference>
<dbReference type="InterPro" id="IPR050309">
    <property type="entry name" value="Type-B_Carboxylest/Lipase"/>
</dbReference>
<dbReference type="SUPFAM" id="SSF53474">
    <property type="entry name" value="alpha/beta-Hydrolases"/>
    <property type="match status" value="1"/>
</dbReference>
<dbReference type="InterPro" id="IPR019826">
    <property type="entry name" value="Carboxylesterase_B_AS"/>
</dbReference>
<dbReference type="InterPro" id="IPR029058">
    <property type="entry name" value="AB_hydrolase_fold"/>
</dbReference>
<dbReference type="InterPro" id="IPR002018">
    <property type="entry name" value="CarbesteraseB"/>
</dbReference>
<protein>
    <recommendedName>
        <fullName evidence="3">Carboxylic ester hydrolase</fullName>
        <ecNumber evidence="3">3.1.1.-</ecNumber>
    </recommendedName>
</protein>
<dbReference type="PANTHER" id="PTHR11559">
    <property type="entry name" value="CARBOXYLESTERASE"/>
    <property type="match status" value="1"/>
</dbReference>
<evidence type="ECO:0000256" key="1">
    <source>
        <dbReference type="ARBA" id="ARBA00005964"/>
    </source>
</evidence>
<name>A0A967B091_9FLAO</name>
<dbReference type="RefSeq" id="WP_152574243.1">
    <property type="nucleotide sequence ID" value="NZ_VIKU02000002.1"/>
</dbReference>
<dbReference type="Gene3D" id="3.40.50.1820">
    <property type="entry name" value="alpha/beta hydrolase"/>
    <property type="match status" value="1"/>
</dbReference>
<dbReference type="Proteomes" id="UP000707206">
    <property type="component" value="Unassembled WGS sequence"/>
</dbReference>
<evidence type="ECO:0000313" key="6">
    <source>
        <dbReference type="Proteomes" id="UP000707206"/>
    </source>
</evidence>
<comment type="similarity">
    <text evidence="1 3">Belongs to the type-B carboxylesterase/lipase family.</text>
</comment>